<comment type="similarity">
    <text evidence="4">Belongs to the 'GDXG' lipolytic enzyme family.</text>
</comment>
<dbReference type="GO" id="GO:0016485">
    <property type="term" value="P:protein processing"/>
    <property type="evidence" value="ECO:0007669"/>
    <property type="project" value="TreeGrafter"/>
</dbReference>
<dbReference type="InterPro" id="IPR007863">
    <property type="entry name" value="Peptidase_M16_C"/>
</dbReference>
<dbReference type="GO" id="GO:0005739">
    <property type="term" value="C:mitochondrion"/>
    <property type="evidence" value="ECO:0007669"/>
    <property type="project" value="UniProtKB-SubCell"/>
</dbReference>
<organism evidence="12 13">
    <name type="scientific">Brassica cretica</name>
    <name type="common">Mustard</name>
    <dbReference type="NCBI Taxonomy" id="69181"/>
    <lineage>
        <taxon>Eukaryota</taxon>
        <taxon>Viridiplantae</taxon>
        <taxon>Streptophyta</taxon>
        <taxon>Embryophyta</taxon>
        <taxon>Tracheophyta</taxon>
        <taxon>Spermatophyta</taxon>
        <taxon>Magnoliopsida</taxon>
        <taxon>eudicotyledons</taxon>
        <taxon>Gunneridae</taxon>
        <taxon>Pentapetalae</taxon>
        <taxon>rosids</taxon>
        <taxon>malvids</taxon>
        <taxon>Brassicales</taxon>
        <taxon>Brassicaceae</taxon>
        <taxon>Brassiceae</taxon>
        <taxon>Brassica</taxon>
    </lineage>
</organism>
<evidence type="ECO:0000256" key="5">
    <source>
        <dbReference type="ARBA" id="ARBA00022670"/>
    </source>
</evidence>
<dbReference type="FunFam" id="3.30.830.10:FF:000009">
    <property type="entry name" value="Presequence protease, mitochondrial"/>
    <property type="match status" value="1"/>
</dbReference>
<dbReference type="GO" id="GO:0009507">
    <property type="term" value="C:chloroplast"/>
    <property type="evidence" value="ECO:0007669"/>
    <property type="project" value="TreeGrafter"/>
</dbReference>
<sequence>METEIVSEFLPFGRIYKDGRVERLTGTEIIPPSLDATNDVVSKDVVYSTGHNLSARLFLPHKSTDNNKLPLLIYIHGGAWIIESPFSPLYHNYVAELVKSANCLAVSIQYRRAPEHPIPAAYEDSWSAIQWVFSHAGGSGPEEWINERADFGRVFIGGDSAGANMSHHMAMRAGREKLDPRIKGVAIVHPAFWGTDPVDEHDVQDAESRSGIAEVWEKIASPNSVNGTDDPLFNVVGSDSDFSGLGCEKVLVAVAGKDVFVRQGLGYAAKLKKSGWGGDVEALCPENTYGVDSGGDPKDIPKLTFDKFKEFHCQYYHPSNARIWFYGDDDPVQRLKVLSEYLDMFDASPARDSSKVEPQKLFSGPRRIVEKYPAGGDGDLKKKHMVCLNWLLSEKPLDLQTQLALGFLDHLMLGTPASPLRKILLESGLGEALVNSGVEDELLQPQFSVGLKGVSDDKVQKVEELIMSTLRKLADEGFDTDAVEASMNTIEFSMRENNTGSSPRGLSLMLQSIGKWIYDMDPFEPLKYEEPLKTLKARIAEEGSKAVFSPLIEKFILNNPHCVTIEMQPDPEKASQEEVEEKNILQKVKASMTDEELAELARATEELRLKQETPDSPEALKCVPSLNLSDIPKKPTYVPTEVGDVNGVKVLRHDMFTNDILYTEVVFDMGALRHELLPLVPLFCQSLLEMGTQDMSFVQLNQLIGRKTGGITVYPFTSSVWGSDVPCSKIIVRGKSMVGRAEDLFNLVIVLNIFNLSHVA</sequence>
<evidence type="ECO:0000256" key="3">
    <source>
        <dbReference type="ARBA" id="ARBA00007575"/>
    </source>
</evidence>
<comment type="subcellular location">
    <subcellularLocation>
        <location evidence="2">Mitochondrion</location>
    </subcellularLocation>
</comment>
<evidence type="ECO:0000256" key="8">
    <source>
        <dbReference type="ARBA" id="ARBA00022833"/>
    </source>
</evidence>
<evidence type="ECO:0000259" key="11">
    <source>
        <dbReference type="SMART" id="SM01264"/>
    </source>
</evidence>
<dbReference type="SUPFAM" id="SSF63411">
    <property type="entry name" value="LuxS/MPP-like metallohydrolase"/>
    <property type="match status" value="3"/>
</dbReference>
<evidence type="ECO:0000256" key="1">
    <source>
        <dbReference type="ARBA" id="ARBA00001947"/>
    </source>
</evidence>
<evidence type="ECO:0000256" key="6">
    <source>
        <dbReference type="ARBA" id="ARBA00022723"/>
    </source>
</evidence>
<dbReference type="InterPro" id="IPR029058">
    <property type="entry name" value="AB_hydrolase_fold"/>
</dbReference>
<evidence type="ECO:0000256" key="2">
    <source>
        <dbReference type="ARBA" id="ARBA00004173"/>
    </source>
</evidence>
<keyword evidence="6" id="KW-0479">Metal-binding</keyword>
<dbReference type="Pfam" id="PF05193">
    <property type="entry name" value="Peptidase_M16_C"/>
    <property type="match status" value="1"/>
</dbReference>
<keyword evidence="8" id="KW-0862">Zinc</keyword>
<dbReference type="PANTHER" id="PTHR43016:SF13">
    <property type="entry name" value="PRESEQUENCE PROTEASE, MITOCHONDRIAL"/>
    <property type="match status" value="1"/>
</dbReference>
<dbReference type="Gene3D" id="3.30.830.10">
    <property type="entry name" value="Metalloenzyme, LuxS/M16 peptidase-like"/>
    <property type="match status" value="4"/>
</dbReference>
<evidence type="ECO:0000313" key="13">
    <source>
        <dbReference type="Proteomes" id="UP000712281"/>
    </source>
</evidence>
<evidence type="ECO:0000256" key="7">
    <source>
        <dbReference type="ARBA" id="ARBA00022801"/>
    </source>
</evidence>
<evidence type="ECO:0000256" key="4">
    <source>
        <dbReference type="ARBA" id="ARBA00010515"/>
    </source>
</evidence>
<keyword evidence="5" id="KW-0645">Protease</keyword>
<comment type="similarity">
    <text evidence="3">Belongs to the peptidase M16 family. PreP subfamily.</text>
</comment>
<dbReference type="SMART" id="SM01264">
    <property type="entry name" value="M16C_associated"/>
    <property type="match status" value="1"/>
</dbReference>
<dbReference type="EMBL" id="QGKW02000276">
    <property type="protein sequence ID" value="KAF2607524.1"/>
    <property type="molecule type" value="Genomic_DNA"/>
</dbReference>
<dbReference type="SUPFAM" id="SSF53474">
    <property type="entry name" value="alpha/beta-Hydrolases"/>
    <property type="match status" value="1"/>
</dbReference>
<dbReference type="Pfam" id="PF07859">
    <property type="entry name" value="Abhydrolase_3"/>
    <property type="match status" value="1"/>
</dbReference>
<keyword evidence="10" id="KW-0496">Mitochondrion</keyword>
<dbReference type="PANTHER" id="PTHR43016">
    <property type="entry name" value="PRESEQUENCE PROTEASE"/>
    <property type="match status" value="1"/>
</dbReference>
<dbReference type="InterPro" id="IPR013578">
    <property type="entry name" value="Peptidase_M16C_assoc"/>
</dbReference>
<gene>
    <name evidence="12" type="ORF">F2Q68_00043430</name>
</gene>
<feature type="domain" description="Peptidase M16C associated" evidence="11">
    <location>
        <begin position="567"/>
        <end position="760"/>
    </location>
</feature>
<dbReference type="GO" id="GO:0004222">
    <property type="term" value="F:metalloendopeptidase activity"/>
    <property type="evidence" value="ECO:0007669"/>
    <property type="project" value="TreeGrafter"/>
</dbReference>
<reference evidence="12" key="1">
    <citation type="submission" date="2019-12" db="EMBL/GenBank/DDBJ databases">
        <title>Genome sequencing and annotation of Brassica cretica.</title>
        <authorList>
            <person name="Studholme D.J."/>
            <person name="Sarris P.F."/>
        </authorList>
    </citation>
    <scope>NUCLEOTIDE SEQUENCE</scope>
    <source>
        <strain evidence="12">PFS-001/15</strain>
        <tissue evidence="12">Leaf</tissue>
    </source>
</reference>
<dbReference type="Gene3D" id="3.40.50.1820">
    <property type="entry name" value="alpha/beta hydrolase"/>
    <property type="match status" value="1"/>
</dbReference>
<dbReference type="AlphaFoldDB" id="A0A8S9LJ54"/>
<keyword evidence="9" id="KW-0482">Metalloprotease</keyword>
<evidence type="ECO:0000256" key="10">
    <source>
        <dbReference type="ARBA" id="ARBA00023128"/>
    </source>
</evidence>
<name>A0A8S9LJ54_BRACR</name>
<dbReference type="InterPro" id="IPR011249">
    <property type="entry name" value="Metalloenz_LuxS/M16"/>
</dbReference>
<keyword evidence="7" id="KW-0378">Hydrolase</keyword>
<dbReference type="GO" id="GO:0046872">
    <property type="term" value="F:metal ion binding"/>
    <property type="evidence" value="ECO:0007669"/>
    <property type="project" value="UniProtKB-KW"/>
</dbReference>
<protein>
    <recommendedName>
        <fullName evidence="11">Peptidase M16C associated domain-containing protein</fullName>
    </recommendedName>
</protein>
<evidence type="ECO:0000256" key="9">
    <source>
        <dbReference type="ARBA" id="ARBA00023049"/>
    </source>
</evidence>
<comment type="caution">
    <text evidence="12">The sequence shown here is derived from an EMBL/GenBank/DDBJ whole genome shotgun (WGS) entry which is preliminary data.</text>
</comment>
<evidence type="ECO:0000313" key="12">
    <source>
        <dbReference type="EMBL" id="KAF2607524.1"/>
    </source>
</evidence>
<dbReference type="InterPro" id="IPR013094">
    <property type="entry name" value="AB_hydrolase_3"/>
</dbReference>
<comment type="cofactor">
    <cofactor evidence="1">
        <name>Zn(2+)</name>
        <dbReference type="ChEBI" id="CHEBI:29105"/>
    </cofactor>
</comment>
<proteinExistence type="inferred from homology"/>
<dbReference type="Proteomes" id="UP000712281">
    <property type="component" value="Unassembled WGS sequence"/>
</dbReference>
<accession>A0A8S9LJ54</accession>
<dbReference type="Pfam" id="PF08367">
    <property type="entry name" value="M16C_assoc"/>
    <property type="match status" value="1"/>
</dbReference>